<dbReference type="PANTHER" id="PTHR11434">
    <property type="entry name" value="NADH-UBIQUINONE OXIDOREDUCTASE SUBUNIT ND4L"/>
    <property type="match status" value="1"/>
</dbReference>
<feature type="transmembrane region" description="Helical" evidence="7">
    <location>
        <begin position="6"/>
        <end position="23"/>
    </location>
</feature>
<keyword evidence="3" id="KW-0813">Transport</keyword>
<evidence type="ECO:0000256" key="4">
    <source>
        <dbReference type="ARBA" id="ARBA00022692"/>
    </source>
</evidence>
<dbReference type="GO" id="GO:0016651">
    <property type="term" value="F:oxidoreductase activity, acting on NAD(P)H"/>
    <property type="evidence" value="ECO:0007669"/>
    <property type="project" value="InterPro"/>
</dbReference>
<gene>
    <name evidence="8" type="primary">nad4L</name>
</gene>
<dbReference type="InterPro" id="IPR001133">
    <property type="entry name" value="NADH_UbQ_OxRdtase_chain4L/K"/>
</dbReference>
<accession>A0A5P8DJS6</accession>
<keyword evidence="6 7" id="KW-0472">Membrane</keyword>
<evidence type="ECO:0000256" key="1">
    <source>
        <dbReference type="ARBA" id="ARBA00004141"/>
    </source>
</evidence>
<evidence type="ECO:0000256" key="5">
    <source>
        <dbReference type="ARBA" id="ARBA00022989"/>
    </source>
</evidence>
<comment type="subcellular location">
    <subcellularLocation>
        <location evidence="1">Membrane</location>
        <topology evidence="1">Multi-pass membrane protein</topology>
    </subcellularLocation>
</comment>
<dbReference type="InterPro" id="IPR039428">
    <property type="entry name" value="NUOK/Mnh_C1-like"/>
</dbReference>
<comment type="similarity">
    <text evidence="2">Belongs to the complex I subunit 4L family.</text>
</comment>
<sequence length="103" mass="11488">MPLIILLNFSFILFAIGLVGIVWNKKNFLVLLLCIELMFFSISLNFIFFSIYLYNFLGQIFCLLVVTSAASETAIGLSLLVTACRLGNEVTYDSLVSGIAFFL</sequence>
<dbReference type="GO" id="GO:0042773">
    <property type="term" value="P:ATP synthesis coupled electron transport"/>
    <property type="evidence" value="ECO:0007669"/>
    <property type="project" value="InterPro"/>
</dbReference>
<proteinExistence type="inferred from homology"/>
<dbReference type="AlphaFoldDB" id="A0A5P8DJS6"/>
<reference evidence="8" key="1">
    <citation type="submission" date="2019-06" db="EMBL/GenBank/DDBJ databases">
        <authorList>
            <person name="Wideman J.G."/>
            <person name="Richards T.A."/>
        </authorList>
    </citation>
    <scope>NUCLEOTIDE SEQUENCE</scope>
</reference>
<dbReference type="HAMAP" id="MF_01456">
    <property type="entry name" value="NDH1_NuoK"/>
    <property type="match status" value="1"/>
</dbReference>
<protein>
    <submittedName>
        <fullName evidence="8">NADH dehydrogenase subunit 4L</fullName>
    </submittedName>
</protein>
<feature type="transmembrane region" description="Helical" evidence="7">
    <location>
        <begin position="30"/>
        <end position="52"/>
    </location>
</feature>
<dbReference type="Gene3D" id="1.10.287.3510">
    <property type="match status" value="1"/>
</dbReference>
<keyword evidence="8" id="KW-0496">Mitochondrion</keyword>
<keyword evidence="5 7" id="KW-1133">Transmembrane helix</keyword>
<dbReference type="Pfam" id="PF00420">
    <property type="entry name" value="Oxidored_q2"/>
    <property type="match status" value="1"/>
</dbReference>
<evidence type="ECO:0000256" key="3">
    <source>
        <dbReference type="ARBA" id="ARBA00022448"/>
    </source>
</evidence>
<geneLocation type="mitochondrion" evidence="8"/>
<keyword evidence="4 7" id="KW-0812">Transmembrane</keyword>
<dbReference type="GO" id="GO:0030964">
    <property type="term" value="C:NADH dehydrogenase complex"/>
    <property type="evidence" value="ECO:0007669"/>
    <property type="project" value="TreeGrafter"/>
</dbReference>
<dbReference type="PANTHER" id="PTHR11434:SF16">
    <property type="entry name" value="NADH-UBIQUINONE OXIDOREDUCTASE CHAIN 4L"/>
    <property type="match status" value="1"/>
</dbReference>
<dbReference type="EMBL" id="MN082144">
    <property type="protein sequence ID" value="QFP99040.1"/>
    <property type="molecule type" value="Genomic_DNA"/>
</dbReference>
<evidence type="ECO:0000256" key="2">
    <source>
        <dbReference type="ARBA" id="ARBA00010519"/>
    </source>
</evidence>
<evidence type="ECO:0000256" key="6">
    <source>
        <dbReference type="ARBA" id="ARBA00023136"/>
    </source>
</evidence>
<evidence type="ECO:0000256" key="7">
    <source>
        <dbReference type="SAM" id="Phobius"/>
    </source>
</evidence>
<organism evidence="8">
    <name type="scientific">Rhizaria sp</name>
    <dbReference type="NCBI Taxonomy" id="2204297"/>
    <lineage>
        <taxon>Eukaryota</taxon>
        <taxon>Sar</taxon>
        <taxon>Rhizaria</taxon>
    </lineage>
</organism>
<feature type="transmembrane region" description="Helical" evidence="7">
    <location>
        <begin position="58"/>
        <end position="81"/>
    </location>
</feature>
<name>A0A5P8DJS6_9EUKA</name>
<dbReference type="NCBIfam" id="NF004320">
    <property type="entry name" value="PRK05715.1-2"/>
    <property type="match status" value="1"/>
</dbReference>
<evidence type="ECO:0000313" key="8">
    <source>
        <dbReference type="EMBL" id="QFP99040.1"/>
    </source>
</evidence>